<dbReference type="KEGG" id="vg:20356975"/>
<sequence>MPRWQKQLNEHFYYNKDLQIYISYLQSIYSSSSPSLDSSSFRMNIWVHQMQYFSLDLEHTYTVCPGSFLRQCKTIHT</sequence>
<dbReference type="GeneID" id="20356975"/>
<evidence type="ECO:0000313" key="1">
    <source>
        <dbReference type="EMBL" id="CAA56849.1"/>
    </source>
</evidence>
<protein>
    <submittedName>
        <fullName evidence="1">Orf3 protein</fullName>
    </submittedName>
</protein>
<reference evidence="1 2" key="1">
    <citation type="journal article" date="1995" name="J. Gen. Virol.">
        <title>Sequence analysis of a faba bean necrotic yellows virus DNA component containing a putative replicase gene.</title>
        <authorList>
            <person name="Katul L."/>
            <person name="Maiss E."/>
            <person name="Vetten V.J."/>
        </authorList>
    </citation>
    <scope>NUCLEOTIDE SEQUENCE [LARGE SCALE GENOMIC DNA]</scope>
    <source>
        <strain evidence="2">Isolate SV292-88</strain>
    </source>
</reference>
<evidence type="ECO:0000313" key="2">
    <source>
        <dbReference type="Proteomes" id="UP000008666"/>
    </source>
</evidence>
<proteinExistence type="predicted"/>
<dbReference type="EMBL" id="X80879">
    <property type="protein sequence ID" value="CAA56849.1"/>
    <property type="molecule type" value="Genomic_DNA"/>
</dbReference>
<organism evidence="1 2">
    <name type="scientific">Faba bean necrotic yellows C1 alphasatellite</name>
    <name type="common">FBNYC1A</name>
    <dbReference type="NCBI Taxonomy" id="1453080"/>
    <lineage>
        <taxon>Viruses</taxon>
        <taxon>Viruses incertae sedis</taxon>
        <taxon>Alphasatellitidae</taxon>
        <taxon>Nanoalphasatellitinae</taxon>
        <taxon>Subclovsatellite</taxon>
        <taxon>Subclovsatellite fababea</taxon>
    </lineage>
</organism>
<keyword evidence="2" id="KW-1185">Reference proteome</keyword>
<name>Q66864_FBNC1</name>
<accession>Q66864</accession>
<dbReference type="Proteomes" id="UP000008666">
    <property type="component" value="Segment"/>
</dbReference>
<gene>
    <name evidence="1" type="primary">orf3</name>
</gene>
<dbReference type="RefSeq" id="YP_009058891.1">
    <property type="nucleotide sequence ID" value="NC_024886.1"/>
</dbReference>